<feature type="compositionally biased region" description="Basic and acidic residues" evidence="1">
    <location>
        <begin position="291"/>
        <end position="304"/>
    </location>
</feature>
<dbReference type="Proteomes" id="UP000828390">
    <property type="component" value="Unassembled WGS sequence"/>
</dbReference>
<reference evidence="3" key="1">
    <citation type="journal article" date="2019" name="bioRxiv">
        <title>The Genome of the Zebra Mussel, Dreissena polymorpha: A Resource for Invasive Species Research.</title>
        <authorList>
            <person name="McCartney M.A."/>
            <person name="Auch B."/>
            <person name="Kono T."/>
            <person name="Mallez S."/>
            <person name="Zhang Y."/>
            <person name="Obille A."/>
            <person name="Becker A."/>
            <person name="Abrahante J.E."/>
            <person name="Garbe J."/>
            <person name="Badalamenti J.P."/>
            <person name="Herman A."/>
            <person name="Mangelson H."/>
            <person name="Liachko I."/>
            <person name="Sullivan S."/>
            <person name="Sone E.D."/>
            <person name="Koren S."/>
            <person name="Silverstein K.A.T."/>
            <person name="Beckman K.B."/>
            <person name="Gohl D.M."/>
        </authorList>
    </citation>
    <scope>NUCLEOTIDE SEQUENCE</scope>
    <source>
        <strain evidence="3">Duluth1</strain>
        <tissue evidence="3">Whole animal</tissue>
    </source>
</reference>
<sequence>MFVPGREVLSDANQIEGRCRMMIIVMSRSFLQSPINDFQERYAQGVRRERLIPIIREEGVIVPRIHEGGNIYDLTNTDNEEAWVRLTTALRAPLEPGLYLRLSSHQHLRDVRFPWPADENDQTRPKSLAPPREVQSPRPGLKITPAPTPKTTRITRTDLQLLQKARQTSPTLPLLPNETMEIIELATDTHIGTPVAKEEETTPKQVALKEDYSYPMTASQQEHLNQPASTLSQTPTSSQSDDPNSSRETAQTDEDQTSRITLDQPLTNESWSNDQQSEVSDSANAEPQEPQVHRVGERGSDKED</sequence>
<feature type="domain" description="TIR" evidence="2">
    <location>
        <begin position="1"/>
        <end position="90"/>
    </location>
</feature>
<dbReference type="SUPFAM" id="SSF52200">
    <property type="entry name" value="Toll/Interleukin receptor TIR domain"/>
    <property type="match status" value="1"/>
</dbReference>
<reference evidence="3" key="2">
    <citation type="submission" date="2020-11" db="EMBL/GenBank/DDBJ databases">
        <authorList>
            <person name="McCartney M.A."/>
            <person name="Auch B."/>
            <person name="Kono T."/>
            <person name="Mallez S."/>
            <person name="Becker A."/>
            <person name="Gohl D.M."/>
            <person name="Silverstein K.A.T."/>
            <person name="Koren S."/>
            <person name="Bechman K.B."/>
            <person name="Herman A."/>
            <person name="Abrahante J.E."/>
            <person name="Garbe J."/>
        </authorList>
    </citation>
    <scope>NUCLEOTIDE SEQUENCE</scope>
    <source>
        <strain evidence="3">Duluth1</strain>
        <tissue evidence="3">Whole animal</tissue>
    </source>
</reference>
<dbReference type="EMBL" id="JAIWYP010000013">
    <property type="protein sequence ID" value="KAH3720212.1"/>
    <property type="molecule type" value="Genomic_DNA"/>
</dbReference>
<protein>
    <recommendedName>
        <fullName evidence="2">TIR domain-containing protein</fullName>
    </recommendedName>
</protein>
<name>A0A9D4HIR9_DREPO</name>
<evidence type="ECO:0000313" key="3">
    <source>
        <dbReference type="EMBL" id="KAH3720212.1"/>
    </source>
</evidence>
<feature type="region of interest" description="Disordered" evidence="1">
    <location>
        <begin position="217"/>
        <end position="304"/>
    </location>
</feature>
<keyword evidence="4" id="KW-1185">Reference proteome</keyword>
<dbReference type="InterPro" id="IPR000157">
    <property type="entry name" value="TIR_dom"/>
</dbReference>
<dbReference type="InterPro" id="IPR035897">
    <property type="entry name" value="Toll_tir_struct_dom_sf"/>
</dbReference>
<gene>
    <name evidence="3" type="ORF">DPMN_063108</name>
</gene>
<proteinExistence type="predicted"/>
<comment type="caution">
    <text evidence="3">The sequence shown here is derived from an EMBL/GenBank/DDBJ whole genome shotgun (WGS) entry which is preliminary data.</text>
</comment>
<dbReference type="PROSITE" id="PS50104">
    <property type="entry name" value="TIR"/>
    <property type="match status" value="1"/>
</dbReference>
<feature type="region of interest" description="Disordered" evidence="1">
    <location>
        <begin position="114"/>
        <end position="155"/>
    </location>
</feature>
<feature type="compositionally biased region" description="Low complexity" evidence="1">
    <location>
        <begin position="226"/>
        <end position="243"/>
    </location>
</feature>
<evidence type="ECO:0000259" key="2">
    <source>
        <dbReference type="PROSITE" id="PS50104"/>
    </source>
</evidence>
<evidence type="ECO:0000313" key="4">
    <source>
        <dbReference type="Proteomes" id="UP000828390"/>
    </source>
</evidence>
<dbReference type="GO" id="GO:0007165">
    <property type="term" value="P:signal transduction"/>
    <property type="evidence" value="ECO:0007669"/>
    <property type="project" value="InterPro"/>
</dbReference>
<dbReference type="Gene3D" id="3.40.50.10140">
    <property type="entry name" value="Toll/interleukin-1 receptor homology (TIR) domain"/>
    <property type="match status" value="1"/>
</dbReference>
<dbReference type="AlphaFoldDB" id="A0A9D4HIR9"/>
<accession>A0A9D4HIR9</accession>
<feature type="compositionally biased region" description="Polar residues" evidence="1">
    <location>
        <begin position="258"/>
        <end position="285"/>
    </location>
</feature>
<evidence type="ECO:0000256" key="1">
    <source>
        <dbReference type="SAM" id="MobiDB-lite"/>
    </source>
</evidence>
<organism evidence="3 4">
    <name type="scientific">Dreissena polymorpha</name>
    <name type="common">Zebra mussel</name>
    <name type="synonym">Mytilus polymorpha</name>
    <dbReference type="NCBI Taxonomy" id="45954"/>
    <lineage>
        <taxon>Eukaryota</taxon>
        <taxon>Metazoa</taxon>
        <taxon>Spiralia</taxon>
        <taxon>Lophotrochozoa</taxon>
        <taxon>Mollusca</taxon>
        <taxon>Bivalvia</taxon>
        <taxon>Autobranchia</taxon>
        <taxon>Heteroconchia</taxon>
        <taxon>Euheterodonta</taxon>
        <taxon>Imparidentia</taxon>
        <taxon>Neoheterodontei</taxon>
        <taxon>Myida</taxon>
        <taxon>Dreissenoidea</taxon>
        <taxon>Dreissenidae</taxon>
        <taxon>Dreissena</taxon>
    </lineage>
</organism>